<dbReference type="InterPro" id="IPR049900">
    <property type="entry name" value="PKS_mFAS_DH"/>
</dbReference>
<dbReference type="CDD" id="cd00833">
    <property type="entry name" value="PKS"/>
    <property type="match status" value="2"/>
</dbReference>
<dbReference type="PANTHER" id="PTHR43775:SF51">
    <property type="entry name" value="INACTIVE PHENOLPHTHIOCEROL SYNTHESIS POLYKETIDE SYNTHASE TYPE I PKS1-RELATED"/>
    <property type="match status" value="1"/>
</dbReference>
<dbReference type="InterPro" id="IPR036291">
    <property type="entry name" value="NAD(P)-bd_dom_sf"/>
</dbReference>
<keyword evidence="3" id="KW-0596">Phosphopantetheine</keyword>
<keyword evidence="14" id="KW-1185">Reference proteome</keyword>
<evidence type="ECO:0000256" key="6">
    <source>
        <dbReference type="ARBA" id="ARBA00023194"/>
    </source>
</evidence>
<dbReference type="InterPro" id="IPR055123">
    <property type="entry name" value="SpnB-like_Rossmann"/>
</dbReference>
<dbReference type="Pfam" id="PF22953">
    <property type="entry name" value="SpnB_Rossmann"/>
    <property type="match status" value="1"/>
</dbReference>
<evidence type="ECO:0000259" key="11">
    <source>
        <dbReference type="PROSITE" id="PS52004"/>
    </source>
</evidence>
<feature type="non-terminal residue" evidence="13">
    <location>
        <position position="1944"/>
    </location>
</feature>
<dbReference type="InterPro" id="IPR050091">
    <property type="entry name" value="PKS_NRPS_Biosynth_Enz"/>
</dbReference>
<evidence type="ECO:0000256" key="9">
    <source>
        <dbReference type="PROSITE-ProRule" id="PRU01363"/>
    </source>
</evidence>
<comment type="pathway">
    <text evidence="2">Antibiotic biosynthesis.</text>
</comment>
<gene>
    <name evidence="13" type="ORF">ACFYV7_40445</name>
</gene>
<dbReference type="Gene3D" id="3.40.47.10">
    <property type="match status" value="2"/>
</dbReference>
<dbReference type="InterPro" id="IPR016035">
    <property type="entry name" value="Acyl_Trfase/lysoPLipase"/>
</dbReference>
<dbReference type="Pfam" id="PF02801">
    <property type="entry name" value="Ketoacyl-synt_C"/>
    <property type="match status" value="1"/>
</dbReference>
<proteinExistence type="predicted"/>
<dbReference type="InterPro" id="IPR014030">
    <property type="entry name" value="Ketoacyl_synth_N"/>
</dbReference>
<dbReference type="Pfam" id="PF00550">
    <property type="entry name" value="PP-binding"/>
    <property type="match status" value="1"/>
</dbReference>
<dbReference type="PROSITE" id="PS00606">
    <property type="entry name" value="KS3_1"/>
    <property type="match status" value="1"/>
</dbReference>
<dbReference type="Pfam" id="PF16197">
    <property type="entry name" value="KAsynt_C_assoc"/>
    <property type="match status" value="1"/>
</dbReference>
<feature type="domain" description="Ketosynthase family 3 (KS3)" evidence="11">
    <location>
        <begin position="1688"/>
        <end position="1944"/>
    </location>
</feature>
<dbReference type="SMART" id="SM01294">
    <property type="entry name" value="PKS_PP_betabranch"/>
    <property type="match status" value="1"/>
</dbReference>
<dbReference type="Pfam" id="PF00698">
    <property type="entry name" value="Acyl_transf_1"/>
    <property type="match status" value="1"/>
</dbReference>
<dbReference type="CDD" id="cd08956">
    <property type="entry name" value="KR_3_FAS_SDR_x"/>
    <property type="match status" value="1"/>
</dbReference>
<dbReference type="Gene3D" id="3.40.366.10">
    <property type="entry name" value="Malonyl-Coenzyme A Acyl Carrier Protein, domain 2"/>
    <property type="match status" value="1"/>
</dbReference>
<dbReference type="InterPro" id="IPR020841">
    <property type="entry name" value="PKS_Beta-ketoAc_synthase_dom"/>
</dbReference>
<dbReference type="SUPFAM" id="SSF53901">
    <property type="entry name" value="Thiolase-like"/>
    <property type="match status" value="2"/>
</dbReference>
<dbReference type="SMART" id="SM00822">
    <property type="entry name" value="PKS_KR"/>
    <property type="match status" value="1"/>
</dbReference>
<keyword evidence="6" id="KW-0045">Antibiotic biosynthesis</keyword>
<dbReference type="Gene3D" id="3.40.50.720">
    <property type="entry name" value="NAD(P)-binding Rossmann-like Domain"/>
    <property type="match status" value="1"/>
</dbReference>
<dbReference type="Pfam" id="PF14765">
    <property type="entry name" value="PS-DH"/>
    <property type="match status" value="1"/>
</dbReference>
<feature type="domain" description="PKS/mFAS DH" evidence="12">
    <location>
        <begin position="902"/>
        <end position="1175"/>
    </location>
</feature>
<dbReference type="PANTHER" id="PTHR43775">
    <property type="entry name" value="FATTY ACID SYNTHASE"/>
    <property type="match status" value="1"/>
</dbReference>
<feature type="active site" description="Proton acceptor; for dehydratase activity" evidence="9">
    <location>
        <position position="934"/>
    </location>
</feature>
<dbReference type="SUPFAM" id="SSF47336">
    <property type="entry name" value="ACP-like"/>
    <property type="match status" value="1"/>
</dbReference>
<feature type="active site" description="Proton donor; for dehydratase activity" evidence="9">
    <location>
        <position position="1097"/>
    </location>
</feature>
<keyword evidence="8" id="KW-0012">Acyltransferase</keyword>
<dbReference type="Gene3D" id="1.10.1200.10">
    <property type="entry name" value="ACP-like"/>
    <property type="match status" value="1"/>
</dbReference>
<evidence type="ECO:0000259" key="10">
    <source>
        <dbReference type="PROSITE" id="PS50075"/>
    </source>
</evidence>
<dbReference type="SUPFAM" id="SSF55048">
    <property type="entry name" value="Probable ACP-binding domain of malonyl-CoA ACP transacylase"/>
    <property type="match status" value="1"/>
</dbReference>
<dbReference type="RefSeq" id="WP_387726613.1">
    <property type="nucleotide sequence ID" value="NZ_JBIAPI010000019.1"/>
</dbReference>
<feature type="region of interest" description="C-terminal hotdog fold" evidence="9">
    <location>
        <begin position="1038"/>
        <end position="1175"/>
    </location>
</feature>
<comment type="cofactor">
    <cofactor evidence="1">
        <name>pantetheine 4'-phosphate</name>
        <dbReference type="ChEBI" id="CHEBI:47942"/>
    </cofactor>
</comment>
<organism evidence="13 14">
    <name type="scientific">Nocardia suismassiliense</name>
    <dbReference type="NCBI Taxonomy" id="2077092"/>
    <lineage>
        <taxon>Bacteria</taxon>
        <taxon>Bacillati</taxon>
        <taxon>Actinomycetota</taxon>
        <taxon>Actinomycetes</taxon>
        <taxon>Mycobacteriales</taxon>
        <taxon>Nocardiaceae</taxon>
        <taxon>Nocardia</taxon>
    </lineage>
</organism>
<comment type="caution">
    <text evidence="13">The sequence shown here is derived from an EMBL/GenBank/DDBJ whole genome shotgun (WGS) entry which is preliminary data.</text>
</comment>
<feature type="domain" description="Carrier" evidence="10">
    <location>
        <begin position="1595"/>
        <end position="1670"/>
    </location>
</feature>
<dbReference type="Gene3D" id="3.30.70.3290">
    <property type="match status" value="1"/>
</dbReference>
<dbReference type="InterPro" id="IPR015083">
    <property type="entry name" value="NorB/c/GfsB-D-like_docking"/>
</dbReference>
<protein>
    <submittedName>
        <fullName evidence="13">SDR family NAD(P)-dependent oxidoreductase</fullName>
    </submittedName>
</protein>
<dbReference type="InterPro" id="IPR013968">
    <property type="entry name" value="PKS_KR"/>
</dbReference>
<evidence type="ECO:0000256" key="3">
    <source>
        <dbReference type="ARBA" id="ARBA00022450"/>
    </source>
</evidence>
<dbReference type="SMART" id="SM00827">
    <property type="entry name" value="PKS_AT"/>
    <property type="match status" value="1"/>
</dbReference>
<dbReference type="InterPro" id="IPR049551">
    <property type="entry name" value="PKS_DH_C"/>
</dbReference>
<evidence type="ECO:0000256" key="7">
    <source>
        <dbReference type="ARBA" id="ARBA00023268"/>
    </source>
</evidence>
<dbReference type="InterPro" id="IPR009081">
    <property type="entry name" value="PP-bd_ACP"/>
</dbReference>
<evidence type="ECO:0000313" key="14">
    <source>
        <dbReference type="Proteomes" id="UP001601948"/>
    </source>
</evidence>
<dbReference type="InterPro" id="IPR036736">
    <property type="entry name" value="ACP-like_sf"/>
</dbReference>
<dbReference type="SMART" id="SM00826">
    <property type="entry name" value="PKS_DH"/>
    <property type="match status" value="1"/>
</dbReference>
<feature type="domain" description="Ketosynthase family 3 (KS3)" evidence="11">
    <location>
        <begin position="32"/>
        <end position="456"/>
    </location>
</feature>
<keyword evidence="4" id="KW-0597">Phosphoprotein</keyword>
<dbReference type="InterPro" id="IPR014031">
    <property type="entry name" value="Ketoacyl_synth_C"/>
</dbReference>
<dbReference type="Proteomes" id="UP001601948">
    <property type="component" value="Unassembled WGS sequence"/>
</dbReference>
<name>A0ABW6R7S0_9NOCA</name>
<dbReference type="InterPro" id="IPR020807">
    <property type="entry name" value="PKS_DH"/>
</dbReference>
<dbReference type="Pfam" id="PF21089">
    <property type="entry name" value="PKS_DH_N"/>
    <property type="match status" value="1"/>
</dbReference>
<dbReference type="PROSITE" id="PS52019">
    <property type="entry name" value="PKS_MFAS_DH"/>
    <property type="match status" value="1"/>
</dbReference>
<accession>A0ABW6R7S0</accession>
<dbReference type="InterPro" id="IPR042104">
    <property type="entry name" value="PKS_dehydratase_sf"/>
</dbReference>
<evidence type="ECO:0000256" key="8">
    <source>
        <dbReference type="ARBA" id="ARBA00023315"/>
    </source>
</evidence>
<dbReference type="PROSITE" id="PS50075">
    <property type="entry name" value="CARRIER"/>
    <property type="match status" value="1"/>
</dbReference>
<dbReference type="InterPro" id="IPR032821">
    <property type="entry name" value="PKS_assoc"/>
</dbReference>
<keyword evidence="7" id="KW-0511">Multifunctional enzyme</keyword>
<dbReference type="InterPro" id="IPR001227">
    <property type="entry name" value="Ac_transferase_dom_sf"/>
</dbReference>
<evidence type="ECO:0000313" key="13">
    <source>
        <dbReference type="EMBL" id="MFF3229117.1"/>
    </source>
</evidence>
<dbReference type="SUPFAM" id="SSF51735">
    <property type="entry name" value="NAD(P)-binding Rossmann-fold domains"/>
    <property type="match status" value="2"/>
</dbReference>
<dbReference type="Gene3D" id="3.10.129.110">
    <property type="entry name" value="Polyketide synthase dehydratase"/>
    <property type="match status" value="1"/>
</dbReference>
<dbReference type="SUPFAM" id="SSF52151">
    <property type="entry name" value="FabD/lysophospholipase-like"/>
    <property type="match status" value="1"/>
</dbReference>
<sequence length="1944" mass="205475">MNDEKTLQYLKRLTAELRDTRQRLHAAEANGREPLAVVGMACRYPGGVTTPEQLWQLVESGRDVIDGFPLDRGWDIDGLRSAREGAAGSSDTLQGGFLYDAAEFDAAFFGIAPREALAMDPQQRLLLETAWEAVERAGIVPAALRGSRTGVFVGIMYHDYASRLAEIPDAVEGYLGTGNSGSIASGRLAYTLGLEAPAVTIDTACSSSLVALHLAGQALRRGECSLALVGGATVMASPAPFLDFSRQQGLAADGRCKAFADSADGTGWAEGAGMLVVERLSDARRNGHPILAVVRGTAVNQDGRSNGLTAPNGPAQQRVIRDALIDAGLRADQIDAVEAHGTGTRLGDPIEAQALLATYGQDREHPLRLGSIKSNIGHTQAAAGIAGIIKMIAAMQHGLLPRTLHVDKPSTEVDWDSGSVTLLTEPATWPERDGTRRAGVSSFGFSGTNAHVILEQAPASEPVAERVIAPVVVPLLLSARDDTALRANAARLADVDGGESVLDIGYSLATTRAVFEERAVVLADSREEYSGALRALAAGEIPDNVLRAGSSNGGVAMVFSGQGTQRLGMGRELYDTYPTYAEAFDNVCAELDRHLPQPLRDIVFGTDEQLLNRTEYAQPALFALQVALYRLWESWGITPTILTGHSIGEITAAHITDVLTLTDAATLITTRARLMQSLPHGGAMVAVNAAVHNLAPYLTGYEDSVGIAAINSSDSVVLSGEHAALTQLSAQLDGYRTTWLRVSHAFHSPLMNPILDQFRETLAQLTFSPPTRPLVSTVTGQLTDHQTLNNPEHWINHARNTVRFADAITTLTEHDATFLEIGPGGSLLAHLPEQATASLRGDHSEPRALTRAFAHLVATGTDPDWHSYFAGTGARRIPLPTYPFQRSRYWLESAAVTGGASHPLLDTSVGIADGDRLLLTGALGLDTHPWLADHAVNDEVLLPGTAFVELALHAAQHTDHPCLAELTLSTPLVLTEGTRFDLQVLVHEPLAEGRTVTVFSRAADAAPGEPWTNHAEGRLTATTPRAAEDLTAWPPPRTTPLDVDSVYADRPGLRYGPTFQGLTRAWAGANLVFAEVGLDAAHFADAERFAIHPALLDAALHAIGLGPFLDAASAPLVPFSWHGVALHAVDTRRLRVRIAPAGPDAVTLLIADPTGRPVLEVERLVLRPLPQPGRPGRADRALFRTSWVPLRPTGPATATGVDSVPFYPAATDAEHAAAQAITALQDWLAEEPAATARLAVVTTGSYLLDTDAPTDTAAAMAAAAVWGLTRSAQSEHPDRFVLVDVDDLDSPWQRVVAAAVAAGETQLVLRDGVAYVPRLTRAVPDETAGPDWSAGTVLITGATGTLGGLVARHLVRAHGARDLLLLARRAIAPELLDDLTALGARVTSVVCDLTERAELAAVLDGRELSAVVHCAGAVDDAVLTNQTPGHLRNTFAPKATAAWLLHELTRDHGLAAFVLFSSAAATLGSPGQANYAAANAYLDALAQHRTAQGQPATSIAWGLWETGMAGATAARRGMPPLRAAEGLSLFDAALTTRLRIVVAMRLDAHAVAADAGTVPPLLRVLVPATPRRAAVRDANGLADRLRTLTQADQDAALLALVRDQVAAVLGHADPGSVGPARAFRDLGFDSLTSVEFRNRLNAATGLPLPATLVFDHPNASALVEHLRAALLGTNAHDVAPVAAGAVDDDPIVIVGMACRYPGNVVTPEDLWQLLVAGRDAVTEFPVDRGWDVSRIYRPDEDAIQAGGFLHDAAEFDADLFGISPREALAMDPQQRLLLETAWETFEHAVLDPMSLRGNRTGVFTGVMYNDYAARFTHAPDDVAGHLGNGSAGSIASGRLAYTFGLEGPAVTIDTACSSSLVALHLAAQSLRTGECTMALAGGVTVMSTPGTFAEFSRQGGLAADGRCKAFADTADGTGWGEGVGLLLLERLSDARRNGHSVLAV</sequence>
<feature type="region of interest" description="N-terminal hotdog fold" evidence="9">
    <location>
        <begin position="902"/>
        <end position="1026"/>
    </location>
</feature>
<dbReference type="SMART" id="SM00825">
    <property type="entry name" value="PKS_KS"/>
    <property type="match status" value="2"/>
</dbReference>
<evidence type="ECO:0000256" key="1">
    <source>
        <dbReference type="ARBA" id="ARBA00001957"/>
    </source>
</evidence>
<dbReference type="SMART" id="SM00823">
    <property type="entry name" value="PKS_PP"/>
    <property type="match status" value="1"/>
</dbReference>
<dbReference type="InterPro" id="IPR016039">
    <property type="entry name" value="Thiolase-like"/>
</dbReference>
<dbReference type="InterPro" id="IPR057326">
    <property type="entry name" value="KR_dom"/>
</dbReference>
<evidence type="ECO:0000256" key="4">
    <source>
        <dbReference type="ARBA" id="ARBA00022553"/>
    </source>
</evidence>
<dbReference type="InterPro" id="IPR020806">
    <property type="entry name" value="PKS_PP-bd"/>
</dbReference>
<dbReference type="InterPro" id="IPR018201">
    <property type="entry name" value="Ketoacyl_synth_AS"/>
</dbReference>
<dbReference type="EMBL" id="JBIAPI010000019">
    <property type="protein sequence ID" value="MFF3229117.1"/>
    <property type="molecule type" value="Genomic_DNA"/>
</dbReference>
<dbReference type="PROSITE" id="PS52004">
    <property type="entry name" value="KS3_2"/>
    <property type="match status" value="2"/>
</dbReference>
<evidence type="ECO:0000259" key="12">
    <source>
        <dbReference type="PROSITE" id="PS52019"/>
    </source>
</evidence>
<dbReference type="Pfam" id="PF00109">
    <property type="entry name" value="ketoacyl-synt"/>
    <property type="match status" value="2"/>
</dbReference>
<evidence type="ECO:0000256" key="5">
    <source>
        <dbReference type="ARBA" id="ARBA00022679"/>
    </source>
</evidence>
<keyword evidence="5" id="KW-0808">Transferase</keyword>
<dbReference type="Pfam" id="PF08659">
    <property type="entry name" value="KR"/>
    <property type="match status" value="1"/>
</dbReference>
<dbReference type="InterPro" id="IPR016036">
    <property type="entry name" value="Malonyl_transacylase_ACP-bd"/>
</dbReference>
<evidence type="ECO:0000256" key="2">
    <source>
        <dbReference type="ARBA" id="ARBA00004792"/>
    </source>
</evidence>
<dbReference type="InterPro" id="IPR014043">
    <property type="entry name" value="Acyl_transferase_dom"/>
</dbReference>
<dbReference type="InterPro" id="IPR049552">
    <property type="entry name" value="PKS_DH_N"/>
</dbReference>
<dbReference type="Pfam" id="PF08990">
    <property type="entry name" value="Docking"/>
    <property type="match status" value="1"/>
</dbReference>
<reference evidence="13 14" key="1">
    <citation type="submission" date="2024-10" db="EMBL/GenBank/DDBJ databases">
        <title>The Natural Products Discovery Center: Release of the First 8490 Sequenced Strains for Exploring Actinobacteria Biosynthetic Diversity.</title>
        <authorList>
            <person name="Kalkreuter E."/>
            <person name="Kautsar S.A."/>
            <person name="Yang D."/>
            <person name="Bader C.D."/>
            <person name="Teijaro C.N."/>
            <person name="Fluegel L."/>
            <person name="Davis C.M."/>
            <person name="Simpson J.R."/>
            <person name="Lauterbach L."/>
            <person name="Steele A.D."/>
            <person name="Gui C."/>
            <person name="Meng S."/>
            <person name="Li G."/>
            <person name="Viehrig K."/>
            <person name="Ye F."/>
            <person name="Su P."/>
            <person name="Kiefer A.F."/>
            <person name="Nichols A."/>
            <person name="Cepeda A.J."/>
            <person name="Yan W."/>
            <person name="Fan B."/>
            <person name="Jiang Y."/>
            <person name="Adhikari A."/>
            <person name="Zheng C.-J."/>
            <person name="Schuster L."/>
            <person name="Cowan T.M."/>
            <person name="Smanski M.J."/>
            <person name="Chevrette M.G."/>
            <person name="De Carvalho L.P.S."/>
            <person name="Shen B."/>
        </authorList>
    </citation>
    <scope>NUCLEOTIDE SEQUENCE [LARGE SCALE GENOMIC DNA]</scope>
    <source>
        <strain evidence="13 14">NPDC003040</strain>
    </source>
</reference>